<reference evidence="3 4" key="1">
    <citation type="submission" date="2023-12" db="EMBL/GenBank/DDBJ databases">
        <title>A high-quality genome assembly for Dillenia turbinata (Dilleniales).</title>
        <authorList>
            <person name="Chanderbali A."/>
        </authorList>
    </citation>
    <scope>NUCLEOTIDE SEQUENCE [LARGE SCALE GENOMIC DNA]</scope>
    <source>
        <strain evidence="3">LSX21</strain>
        <tissue evidence="3">Leaf</tissue>
    </source>
</reference>
<dbReference type="InterPro" id="IPR005174">
    <property type="entry name" value="KIB1-4_b-propeller"/>
</dbReference>
<accession>A0AAN8ZVP1</accession>
<sequence length="740" mass="85030">MRTTISRKIQNPMEEKIATQTQRKPRQCPPLLIPNIPWLLFPHGNTLKDQTFCCFNNQSFRKSIPELRNREICGSWHGWLILVDNDDFFFLFNLVTFETIPLPQQNTHADYHIKYCVLSSPPTESTSKILLFLTGSHTILFCRPGDKQWTETNYEKDLEILWGFKDVRLYNVGVCSGKVYASGGRSELLLIEFGESNQLVLRPLGLKFVPQKIGNSICFRSFFIESCGELYGVHMAFRTERFEEIKGIEVLRLDSSRMVWEEEQSLKGRAFFLGDDCSTSCPAMPEAGIQEGSIYFTMSKDPRLYCFNLEDQSISDSLPCYNLSTPWASPIWVLPNTRLIDTQPEEKDRVNAEPKEKTHDRKVQEKEVNTWCGSGEAEQSLLLRLPLEVVELVYKHLNAIDYVHFRSSCKILRSAATPLKWRTRLIGSEMQTSTPWFAYFLIDGTTLNVIDPQYNDRYVLKTSEKFWDKQVCCCKDGFLIMSHDMDKGISALNPFTQAIYTIQEQEIASYSYLYLYGFSISCWSPDEDFVFVIILKTLVDEIKVLYLRDGEGWNSITVKDKPNFLPSYSSPIFFNEAFYCLSQQGGIAVIRFEGDNCVWELLTKLEKPCKSVQSCFLVECDGELLSVFVGKFAKWVKVFRLNFAAMAWVRVQDLGKYTLFVSKASSFSTIATAPGLENQIYFPRLSCATQNIVFFSLQTNKFHSLGCEDLEGFYGTKELTNVLRFHNVLRLPLVAAIQIQ</sequence>
<evidence type="ECO:0000313" key="4">
    <source>
        <dbReference type="Proteomes" id="UP001370490"/>
    </source>
</evidence>
<name>A0AAN8ZVP1_9MAGN</name>
<feature type="region of interest" description="Disordered" evidence="1">
    <location>
        <begin position="343"/>
        <end position="362"/>
    </location>
</feature>
<feature type="compositionally biased region" description="Basic and acidic residues" evidence="1">
    <location>
        <begin position="344"/>
        <end position="362"/>
    </location>
</feature>
<proteinExistence type="predicted"/>
<dbReference type="PANTHER" id="PTHR33127">
    <property type="entry name" value="TRANSMEMBRANE PROTEIN"/>
    <property type="match status" value="1"/>
</dbReference>
<dbReference type="SUPFAM" id="SSF69322">
    <property type="entry name" value="Tricorn protease domain 2"/>
    <property type="match status" value="1"/>
</dbReference>
<dbReference type="Pfam" id="PF03478">
    <property type="entry name" value="Beta-prop_KIB1-4"/>
    <property type="match status" value="2"/>
</dbReference>
<comment type="caution">
    <text evidence="3">The sequence shown here is derived from an EMBL/GenBank/DDBJ whole genome shotgun (WGS) entry which is preliminary data.</text>
</comment>
<organism evidence="3 4">
    <name type="scientific">Dillenia turbinata</name>
    <dbReference type="NCBI Taxonomy" id="194707"/>
    <lineage>
        <taxon>Eukaryota</taxon>
        <taxon>Viridiplantae</taxon>
        <taxon>Streptophyta</taxon>
        <taxon>Embryophyta</taxon>
        <taxon>Tracheophyta</taxon>
        <taxon>Spermatophyta</taxon>
        <taxon>Magnoliopsida</taxon>
        <taxon>eudicotyledons</taxon>
        <taxon>Gunneridae</taxon>
        <taxon>Pentapetalae</taxon>
        <taxon>Dilleniales</taxon>
        <taxon>Dilleniaceae</taxon>
        <taxon>Dillenia</taxon>
    </lineage>
</organism>
<evidence type="ECO:0000256" key="1">
    <source>
        <dbReference type="SAM" id="MobiDB-lite"/>
    </source>
</evidence>
<dbReference type="PROSITE" id="PS50181">
    <property type="entry name" value="FBOX"/>
    <property type="match status" value="1"/>
</dbReference>
<dbReference type="Pfam" id="PF00646">
    <property type="entry name" value="F-box"/>
    <property type="match status" value="1"/>
</dbReference>
<evidence type="ECO:0000313" key="3">
    <source>
        <dbReference type="EMBL" id="KAK6946920.1"/>
    </source>
</evidence>
<gene>
    <name evidence="3" type="ORF">RJ641_000393</name>
</gene>
<feature type="domain" description="F-box" evidence="2">
    <location>
        <begin position="379"/>
        <end position="424"/>
    </location>
</feature>
<evidence type="ECO:0000259" key="2">
    <source>
        <dbReference type="PROSITE" id="PS50181"/>
    </source>
</evidence>
<dbReference type="EMBL" id="JBAMMX010000001">
    <property type="protein sequence ID" value="KAK6946920.1"/>
    <property type="molecule type" value="Genomic_DNA"/>
</dbReference>
<protein>
    <recommendedName>
        <fullName evidence="2">F-box domain-containing protein</fullName>
    </recommendedName>
</protein>
<keyword evidence="4" id="KW-1185">Reference proteome</keyword>
<dbReference type="AlphaFoldDB" id="A0AAN8ZVP1"/>
<dbReference type="InterPro" id="IPR001810">
    <property type="entry name" value="F-box_dom"/>
</dbReference>
<dbReference type="Proteomes" id="UP001370490">
    <property type="component" value="Unassembled WGS sequence"/>
</dbReference>
<dbReference type="PANTHER" id="PTHR33127:SF35">
    <property type="entry name" value="F-BOX DOMAIN-CONTAINING PROTEIN"/>
    <property type="match status" value="1"/>
</dbReference>